<accession>A0ACC2U6S6</accession>
<protein>
    <submittedName>
        <fullName evidence="1">Sideroflexin FSF1</fullName>
    </submittedName>
</protein>
<reference evidence="1" key="1">
    <citation type="submission" date="2022-04" db="EMBL/GenBank/DDBJ databases">
        <title>Genome of the entomopathogenic fungus Entomophthora muscae.</title>
        <authorList>
            <person name="Elya C."/>
            <person name="Lovett B.R."/>
            <person name="Lee E."/>
            <person name="Macias A.M."/>
            <person name="Hajek A.E."/>
            <person name="De Bivort B.L."/>
            <person name="Kasson M.T."/>
            <person name="De Fine Licht H.H."/>
            <person name="Stajich J.E."/>
        </authorList>
    </citation>
    <scope>NUCLEOTIDE SEQUENCE</scope>
    <source>
        <strain evidence="1">Berkeley</strain>
    </source>
</reference>
<evidence type="ECO:0000313" key="1">
    <source>
        <dbReference type="EMBL" id="KAJ9082467.1"/>
    </source>
</evidence>
<dbReference type="EMBL" id="QTSX02001431">
    <property type="protein sequence ID" value="KAJ9082467.1"/>
    <property type="molecule type" value="Genomic_DNA"/>
</dbReference>
<gene>
    <name evidence="1" type="primary">fsf1_1</name>
    <name evidence="1" type="ORF">DSO57_1004387</name>
</gene>
<comment type="caution">
    <text evidence="1">The sequence shown here is derived from an EMBL/GenBank/DDBJ whole genome shotgun (WGS) entry which is preliminary data.</text>
</comment>
<proteinExistence type="predicted"/>
<evidence type="ECO:0000313" key="2">
    <source>
        <dbReference type="Proteomes" id="UP001165960"/>
    </source>
</evidence>
<dbReference type="Proteomes" id="UP001165960">
    <property type="component" value="Unassembled WGS sequence"/>
</dbReference>
<name>A0ACC2U6S6_9FUNG</name>
<keyword evidence="2" id="KW-1185">Reference proteome</keyword>
<organism evidence="1 2">
    <name type="scientific">Entomophthora muscae</name>
    <dbReference type="NCBI Taxonomy" id="34485"/>
    <lineage>
        <taxon>Eukaryota</taxon>
        <taxon>Fungi</taxon>
        <taxon>Fungi incertae sedis</taxon>
        <taxon>Zoopagomycota</taxon>
        <taxon>Entomophthoromycotina</taxon>
        <taxon>Entomophthoromycetes</taxon>
        <taxon>Entomophthorales</taxon>
        <taxon>Entomophthoraceae</taxon>
        <taxon>Entomophthora</taxon>
    </lineage>
</organism>
<sequence length="318" mass="34483">MSDETIDLSKPRYPQDTFSGRLHHFIEITNPLNLFAGAREISEAKTSLEHYKSGLKKDTAENLWKAKLLVDSSVHPDTGEVIFFPFRMSAYVPTNLVVTAGLLLPNPTTAGIIFWQWANQSVNVAINWANANKSTPMSPQETGIAYGTAVAASVGVALGLTSGVKKLNLSPHKAYLMGRCIPFAAVASASSLNVFLMRRKEITQGIKVMDKDGNDVGVSKEAGLKAVSQVAASRVITAFPALVLPPVLMAKLEKTTLLKNNPRLAMPFNLALISFSLVTALPAAIALFPQIGKLHPKDEAFKDKYGKQLSEVYYNKGL</sequence>